<protein>
    <recommendedName>
        <fullName evidence="2">Methyltransferase domain-containing protein</fullName>
    </recommendedName>
</protein>
<sequence>MIRPSKTDQAWKQWGEVDPYYGVITDEKFRSQSLDDQARHEFFETGRQSVEHVLQLCRRHVNSEFEPKSVLDYGCGVGRMAIAFARVARQVTGIDISEGMLAEAQANKSRLGIENLELLQIEGTQLPIKKKFDLVHSYIVLQHIHPRQGIEVFQQLVQAISPGGVGAIQLTYSNIKNAPGLGLPPRIPSFRNLWRSTWGNSAMRRTLGQWFGSPKSPQMQMNSYHLNQVLFLLQNAGVKDLHVEFTNHGGHLGVFVLFSQPC</sequence>
<dbReference type="InterPro" id="IPR029063">
    <property type="entry name" value="SAM-dependent_MTases_sf"/>
</dbReference>
<dbReference type="GO" id="GO:0016740">
    <property type="term" value="F:transferase activity"/>
    <property type="evidence" value="ECO:0007669"/>
    <property type="project" value="UniProtKB-KW"/>
</dbReference>
<dbReference type="Gene3D" id="3.40.50.150">
    <property type="entry name" value="Vaccinia Virus protein VP39"/>
    <property type="match status" value="1"/>
</dbReference>
<evidence type="ECO:0000313" key="3">
    <source>
        <dbReference type="EMBL" id="PQO31817.1"/>
    </source>
</evidence>
<dbReference type="InterPro" id="IPR041698">
    <property type="entry name" value="Methyltransf_25"/>
</dbReference>
<organism evidence="3 4">
    <name type="scientific">Blastopirellula marina</name>
    <dbReference type="NCBI Taxonomy" id="124"/>
    <lineage>
        <taxon>Bacteria</taxon>
        <taxon>Pseudomonadati</taxon>
        <taxon>Planctomycetota</taxon>
        <taxon>Planctomycetia</taxon>
        <taxon>Pirellulales</taxon>
        <taxon>Pirellulaceae</taxon>
        <taxon>Blastopirellula</taxon>
    </lineage>
</organism>
<dbReference type="CDD" id="cd02440">
    <property type="entry name" value="AdoMet_MTases"/>
    <property type="match status" value="1"/>
</dbReference>
<keyword evidence="1" id="KW-0808">Transferase</keyword>
<feature type="domain" description="Methyltransferase" evidence="2">
    <location>
        <begin position="70"/>
        <end position="164"/>
    </location>
</feature>
<dbReference type="EMBL" id="PUHY01000012">
    <property type="protein sequence ID" value="PQO31817.1"/>
    <property type="molecule type" value="Genomic_DNA"/>
</dbReference>
<accession>A0A2S8FI38</accession>
<gene>
    <name evidence="3" type="ORF">C5Y83_16255</name>
</gene>
<dbReference type="AlphaFoldDB" id="A0A2S8FI38"/>
<evidence type="ECO:0000313" key="4">
    <source>
        <dbReference type="Proteomes" id="UP000238322"/>
    </source>
</evidence>
<dbReference type="PANTHER" id="PTHR43861">
    <property type="entry name" value="TRANS-ACONITATE 2-METHYLTRANSFERASE-RELATED"/>
    <property type="match status" value="1"/>
</dbReference>
<reference evidence="3 4" key="1">
    <citation type="submission" date="2018-02" db="EMBL/GenBank/DDBJ databases">
        <title>Comparative genomes isolates from brazilian mangrove.</title>
        <authorList>
            <person name="Araujo J.E."/>
            <person name="Taketani R.G."/>
            <person name="Silva M.C.P."/>
            <person name="Loureco M.V."/>
            <person name="Andreote F.D."/>
        </authorList>
    </citation>
    <scope>NUCLEOTIDE SEQUENCE [LARGE SCALE GENOMIC DNA]</scope>
    <source>
        <strain evidence="3 4">Hex-1 MGV</strain>
    </source>
</reference>
<dbReference type="SUPFAM" id="SSF53335">
    <property type="entry name" value="S-adenosyl-L-methionine-dependent methyltransferases"/>
    <property type="match status" value="1"/>
</dbReference>
<dbReference type="RefSeq" id="WP_105330829.1">
    <property type="nucleotide sequence ID" value="NZ_PUHY01000012.1"/>
</dbReference>
<comment type="caution">
    <text evidence="3">The sequence shown here is derived from an EMBL/GenBank/DDBJ whole genome shotgun (WGS) entry which is preliminary data.</text>
</comment>
<dbReference type="Pfam" id="PF13649">
    <property type="entry name" value="Methyltransf_25"/>
    <property type="match status" value="1"/>
</dbReference>
<evidence type="ECO:0000256" key="1">
    <source>
        <dbReference type="ARBA" id="ARBA00022679"/>
    </source>
</evidence>
<dbReference type="Proteomes" id="UP000238322">
    <property type="component" value="Unassembled WGS sequence"/>
</dbReference>
<dbReference type="OrthoDB" id="5642573at2"/>
<evidence type="ECO:0000259" key="2">
    <source>
        <dbReference type="Pfam" id="PF13649"/>
    </source>
</evidence>
<name>A0A2S8FI38_9BACT</name>
<proteinExistence type="predicted"/>